<dbReference type="AlphaFoldDB" id="A0A0F6W9X4"/>
<dbReference type="RefSeq" id="WP_053238033.1">
    <property type="nucleotide sequence ID" value="NZ_CP011125.1"/>
</dbReference>
<organism evidence="1 2">
    <name type="scientific">Sandaracinus amylolyticus</name>
    <dbReference type="NCBI Taxonomy" id="927083"/>
    <lineage>
        <taxon>Bacteria</taxon>
        <taxon>Pseudomonadati</taxon>
        <taxon>Myxococcota</taxon>
        <taxon>Polyangia</taxon>
        <taxon>Polyangiales</taxon>
        <taxon>Sandaracinaceae</taxon>
        <taxon>Sandaracinus</taxon>
    </lineage>
</organism>
<evidence type="ECO:0000313" key="2">
    <source>
        <dbReference type="Proteomes" id="UP000034883"/>
    </source>
</evidence>
<dbReference type="InterPro" id="IPR011447">
    <property type="entry name" value="DUF1552"/>
</dbReference>
<dbReference type="PROSITE" id="PS51318">
    <property type="entry name" value="TAT"/>
    <property type="match status" value="1"/>
</dbReference>
<evidence type="ECO:0008006" key="3">
    <source>
        <dbReference type="Google" id="ProtNLM"/>
    </source>
</evidence>
<dbReference type="KEGG" id="samy:DB32_008285"/>
<dbReference type="EMBL" id="CP011125">
    <property type="protein sequence ID" value="AKF11136.1"/>
    <property type="molecule type" value="Genomic_DNA"/>
</dbReference>
<proteinExistence type="predicted"/>
<dbReference type="OrthoDB" id="182303at2"/>
<dbReference type="Proteomes" id="UP000034883">
    <property type="component" value="Chromosome"/>
</dbReference>
<protein>
    <recommendedName>
        <fullName evidence="3">Tat (Twin-arginine translocation) pathway signal sequence domain protein</fullName>
    </recommendedName>
</protein>
<dbReference type="InterPro" id="IPR006311">
    <property type="entry name" value="TAT_signal"/>
</dbReference>
<keyword evidence="2" id="KW-1185">Reference proteome</keyword>
<dbReference type="Pfam" id="PF07586">
    <property type="entry name" value="HXXSHH"/>
    <property type="match status" value="1"/>
</dbReference>
<reference evidence="1 2" key="1">
    <citation type="submission" date="2015-03" db="EMBL/GenBank/DDBJ databases">
        <title>Genome assembly of Sandaracinus amylolyticus DSM 53668.</title>
        <authorList>
            <person name="Sharma G."/>
            <person name="Subramanian S."/>
        </authorList>
    </citation>
    <scope>NUCLEOTIDE SEQUENCE [LARGE SCALE GENOMIC DNA]</scope>
    <source>
        <strain evidence="1 2">DSM 53668</strain>
    </source>
</reference>
<gene>
    <name evidence="1" type="ORF">DB32_008285</name>
</gene>
<accession>A0A0F6W9X4</accession>
<name>A0A0F6W9X4_9BACT</name>
<dbReference type="STRING" id="927083.DB32_008285"/>
<evidence type="ECO:0000313" key="1">
    <source>
        <dbReference type="EMBL" id="AKF11136.1"/>
    </source>
</evidence>
<sequence>MSRFSRRVFLAGAGVSLALPWMESLAGRARAQTTTAPKRFVAVYFPNGAAAQYWPSRGAGSGDSWQLSPILEPLAPLKAKTTVLTNLENYTAMQGDPFVEPSHARCTGAFLTCADSDALRDALDVEVANGISVDQVIAQSELGRLTPIPSLQVGLSTLNSFTDGRHGSLSRSVSWASETEPLYKDVNPQSVFDRLVAAGAGDGGLDPEAQAAATRRRMLRRSALDFLGDATERVQRRLSVADRAALDQYLTSVRELERRVASIGDGVTRAMCEPVERHGEAYGVDAVPADYDRGEHADVMNALVTMALQCDSTRVISYMLDDARSDFVYSHLTNRTFSDTGSVAGSGSVGGYHGLQHAGDSNDGYATINWWLTQKVADLCQRLDAIPEGEGTVLDNTVVVFGSGMHGSNHDANELPIVLIGGGGGTLRGDQHIVFPATPGDRPLRDLYYTLLTQTFELPVTGFGSHVGGIPNQIVSEILR</sequence>